<feature type="domain" description="Death" evidence="3">
    <location>
        <begin position="6"/>
        <end position="95"/>
    </location>
</feature>
<organism evidence="5 6">
    <name type="scientific">Acanthaster planci</name>
    <name type="common">Crown-of-thorns starfish</name>
    <dbReference type="NCBI Taxonomy" id="133434"/>
    <lineage>
        <taxon>Eukaryota</taxon>
        <taxon>Metazoa</taxon>
        <taxon>Echinodermata</taxon>
        <taxon>Eleutherozoa</taxon>
        <taxon>Asterozoa</taxon>
        <taxon>Asteroidea</taxon>
        <taxon>Valvatacea</taxon>
        <taxon>Valvatida</taxon>
        <taxon>Acanthasteridae</taxon>
        <taxon>Acanthaster</taxon>
    </lineage>
</organism>
<dbReference type="SMART" id="SM00367">
    <property type="entry name" value="LRR_CC"/>
    <property type="match status" value="2"/>
</dbReference>
<dbReference type="GeneID" id="110980456"/>
<dbReference type="OMA" id="DKLCHIS"/>
<name>A0A8B7YJN8_ACAPL</name>
<evidence type="ECO:0000259" key="3">
    <source>
        <dbReference type="PROSITE" id="PS50017"/>
    </source>
</evidence>
<dbReference type="AlphaFoldDB" id="A0A8B7YJN8"/>
<dbReference type="OrthoDB" id="120976at2759"/>
<dbReference type="Gene3D" id="3.80.10.10">
    <property type="entry name" value="Ribonuclease Inhibitor"/>
    <property type="match status" value="1"/>
</dbReference>
<dbReference type="SUPFAM" id="SSF52047">
    <property type="entry name" value="RNI-like"/>
    <property type="match status" value="1"/>
</dbReference>
<gene>
    <name evidence="6" type="primary">LOC110980456</name>
</gene>
<dbReference type="InterPro" id="IPR000488">
    <property type="entry name" value="Death_dom"/>
</dbReference>
<dbReference type="SUPFAM" id="SSF52540">
    <property type="entry name" value="P-loop containing nucleoside triphosphate hydrolases"/>
    <property type="match status" value="1"/>
</dbReference>
<protein>
    <submittedName>
        <fullName evidence="6">Uncharacterized protein LOC110980456 isoform X1</fullName>
    </submittedName>
</protein>
<dbReference type="Pfam" id="PF05729">
    <property type="entry name" value="NACHT"/>
    <property type="match status" value="1"/>
</dbReference>
<dbReference type="PROSITE" id="PS50017">
    <property type="entry name" value="DEATH_DOMAIN"/>
    <property type="match status" value="1"/>
</dbReference>
<keyword evidence="1" id="KW-0547">Nucleotide-binding</keyword>
<feature type="domain" description="NACHT" evidence="4">
    <location>
        <begin position="176"/>
        <end position="371"/>
    </location>
</feature>
<dbReference type="GO" id="GO:0007165">
    <property type="term" value="P:signal transduction"/>
    <property type="evidence" value="ECO:0007669"/>
    <property type="project" value="InterPro"/>
</dbReference>
<proteinExistence type="predicted"/>
<dbReference type="KEGG" id="aplc:110980456"/>
<dbReference type="InterPro" id="IPR032675">
    <property type="entry name" value="LRR_dom_sf"/>
</dbReference>
<dbReference type="PROSITE" id="PS50837">
    <property type="entry name" value="NACHT"/>
    <property type="match status" value="1"/>
</dbReference>
<dbReference type="InterPro" id="IPR011029">
    <property type="entry name" value="DEATH-like_dom_sf"/>
</dbReference>
<dbReference type="InterPro" id="IPR007111">
    <property type="entry name" value="NACHT_NTPase"/>
</dbReference>
<dbReference type="SMART" id="SM00005">
    <property type="entry name" value="DEATH"/>
    <property type="match status" value="1"/>
</dbReference>
<dbReference type="Gene3D" id="1.10.533.10">
    <property type="entry name" value="Death Domain, Fas"/>
    <property type="match status" value="1"/>
</dbReference>
<sequence>MQSALTEATLRHIACNLGKEWKALATYLGVRSDEVYRIEADHQGTGEQIFQMLIIWWQRWDHQSYNRNGISVDVLCESLIKCGRTDVADSLRGPIAGVDDFNLDVCRDEFIRYYKDTLSVIPLLPWLSSEVIKIRDMFVKMALGDKENKDGRLVRCYISSYEDMLRLEYDNGQPVRFILLSGIAGSGKTTIVSKIATDWALQKPGSPLSKFSLLVALSVREMKRAPDFGEAIFDQILAKDTVVRQTSLENHLKSHPQEVLVVLDGADEFDKEGFQLPTEGDIMDIIGNKILRGCTVIVTTRPHMVDKLCKLNPSFTRVETSGFSDSGVREYVQKFFKGEDPKNSAELCSILMATKSLKNLARSPMMLLLICLIWSGEHSLPDTLTELFQEAVMFMLKRYFVTTDHPCQGDEELYSKEVLQLVQDLGKTALDGLMLPGQKLIFEASEFGHSKKVVKSCKIGVLSQEKVRSKLRVVQHVTFFHKTFQEAIAGFYWASLFESDQGSFKRYLGQVNEKNVIGLEYLLRFCCGVNVNAAESLLKHVVGQGSMEKLGTLLLRLHLEAQSKTLHGIMAPIFKNGLFFDLKWGGDIRLGFEFLIKCSCQPSVSQSCLSEVKNVTILRVNKNVPLVVDVLRHAENVTDVLLDFRPAASVDTSLLFALGDAMCRSTFLSNISLVGKLNLSAMFKPMVELPPASFLQGFFLRGPMIDSRLLKRFIQKQDKLCQISLCNENISERDCTCEVDEAVGNEEAADVSSGDHQMQPLQKFTVRYYKSQFLAGCFFGWSCPHLQVLELVGVNLHEGDFHRVSVFLSRARQLQVVDLSENRIGGAFLRLAEQFIALQCLEVLILKDVGMLPDDVCHFARGTLPQLANLRILSIARNSALTAKALLSVIQGSRHSSSLKELSIHSCVKEEPEEELSQISDSDVEDAFPMVEETQLKYQGSLEILSLRNNNLGKSSSKVIRLLKEMSCLKSLDMMDLPLTDSDLIFFAEVLPCCQQLEELFLSRKDKFGNVGMEALLKILPDLPQLKHMELPAYEDNEGTDFIRECLKHRFPYSSECLFDLPDITKVKQTVQKCSVKT</sequence>
<dbReference type="PANTHER" id="PTHR46312:SF2">
    <property type="entry name" value="NUCLEOTIDE-BINDING OLIGOMERIZATION DOMAIN-CONTAINING PROTEIN 2-LIKE"/>
    <property type="match status" value="1"/>
</dbReference>
<evidence type="ECO:0000256" key="1">
    <source>
        <dbReference type="ARBA" id="ARBA00022741"/>
    </source>
</evidence>
<dbReference type="InterPro" id="IPR006553">
    <property type="entry name" value="Leu-rich_rpt_Cys-con_subtyp"/>
</dbReference>
<reference evidence="6" key="1">
    <citation type="submission" date="2025-08" db="UniProtKB">
        <authorList>
            <consortium name="RefSeq"/>
        </authorList>
    </citation>
    <scope>IDENTIFICATION</scope>
</reference>
<dbReference type="PANTHER" id="PTHR46312">
    <property type="entry name" value="NACHT DOMAIN-CONTAINING PROTEIN"/>
    <property type="match status" value="1"/>
</dbReference>
<dbReference type="Proteomes" id="UP000694845">
    <property type="component" value="Unplaced"/>
</dbReference>
<dbReference type="Pfam" id="PF00531">
    <property type="entry name" value="Death"/>
    <property type="match status" value="1"/>
</dbReference>
<dbReference type="RefSeq" id="XP_022092842.1">
    <property type="nucleotide sequence ID" value="XM_022237150.1"/>
</dbReference>
<evidence type="ECO:0000259" key="4">
    <source>
        <dbReference type="PROSITE" id="PS50837"/>
    </source>
</evidence>
<evidence type="ECO:0000256" key="2">
    <source>
        <dbReference type="ARBA" id="ARBA00022840"/>
    </source>
</evidence>
<accession>A0A8B7YJN8</accession>
<dbReference type="CDD" id="cd01670">
    <property type="entry name" value="Death"/>
    <property type="match status" value="1"/>
</dbReference>
<dbReference type="SUPFAM" id="SSF47986">
    <property type="entry name" value="DEATH domain"/>
    <property type="match status" value="1"/>
</dbReference>
<dbReference type="GO" id="GO:0005524">
    <property type="term" value="F:ATP binding"/>
    <property type="evidence" value="ECO:0007669"/>
    <property type="project" value="UniProtKB-KW"/>
</dbReference>
<evidence type="ECO:0000313" key="6">
    <source>
        <dbReference type="RefSeq" id="XP_022092842.1"/>
    </source>
</evidence>
<dbReference type="Gene3D" id="3.40.50.300">
    <property type="entry name" value="P-loop containing nucleotide triphosphate hydrolases"/>
    <property type="match status" value="1"/>
</dbReference>
<keyword evidence="2" id="KW-0067">ATP-binding</keyword>
<dbReference type="InterPro" id="IPR027417">
    <property type="entry name" value="P-loop_NTPase"/>
</dbReference>
<keyword evidence="5" id="KW-1185">Reference proteome</keyword>
<evidence type="ECO:0000313" key="5">
    <source>
        <dbReference type="Proteomes" id="UP000694845"/>
    </source>
</evidence>